<dbReference type="EC" id="1.1.1.2" evidence="7"/>
<dbReference type="Pfam" id="PF00107">
    <property type="entry name" value="ADH_zinc_N"/>
    <property type="match status" value="1"/>
</dbReference>
<dbReference type="PANTHER" id="PTHR42683">
    <property type="entry name" value="ALDEHYDE REDUCTASE"/>
    <property type="match status" value="1"/>
</dbReference>
<sequence length="338" mass="36753">MDSKTTVTGYAVKAPKGQLEPFTYELPEIGKEQVDIRVAYCGLCYSDVNMINNDWGTTHYPLVPGHEMVGEVIRTGSEAKGVKVGDKVGMGWFSASCMHCPQCMSGQHHFCADAEQTIVGRHGGFADIVRGHWSWAIPLPAGIDLAKAGPLLCGGITVFNPIIAAGVKPTDKVGVIGIGGLGHLAIRFLRHWGCEVTAFSSNKSKHDEIREMGATRVIDSTNADDLQAVKGQLNFILSTVNVPLDWERYLNCLALKGELHTVGVVLEPMSIPAFSLINGEKKVAGSPSASPAVIKTMLDFCVRHQIYPTVEEFPMERVNEAIKHLTEGKARYRVVLKN</sequence>
<evidence type="ECO:0000259" key="9">
    <source>
        <dbReference type="SMART" id="SM00829"/>
    </source>
</evidence>
<evidence type="ECO:0000313" key="11">
    <source>
        <dbReference type="Proteomes" id="UP000278351"/>
    </source>
</evidence>
<evidence type="ECO:0000256" key="2">
    <source>
        <dbReference type="ARBA" id="ARBA00008072"/>
    </source>
</evidence>
<dbReference type="SUPFAM" id="SSF50129">
    <property type="entry name" value="GroES-like"/>
    <property type="match status" value="1"/>
</dbReference>
<keyword evidence="3 8" id="KW-0479">Metal-binding</keyword>
<reference evidence="10 11" key="1">
    <citation type="submission" date="2018-11" db="EMBL/GenBank/DDBJ databases">
        <title>Chitinophaga lutea sp.nov., isolate from arsenic contaminated soil.</title>
        <authorList>
            <person name="Zong Y."/>
        </authorList>
    </citation>
    <scope>NUCLEOTIDE SEQUENCE [LARGE SCALE GENOMIC DNA]</scope>
    <source>
        <strain evidence="10 11">ZY74</strain>
    </source>
</reference>
<dbReference type="SMART" id="SM00829">
    <property type="entry name" value="PKS_ER"/>
    <property type="match status" value="1"/>
</dbReference>
<dbReference type="InterPro" id="IPR011032">
    <property type="entry name" value="GroES-like_sf"/>
</dbReference>
<organism evidence="10 11">
    <name type="scientific">Chitinophaga lutea</name>
    <dbReference type="NCBI Taxonomy" id="2488634"/>
    <lineage>
        <taxon>Bacteria</taxon>
        <taxon>Pseudomonadati</taxon>
        <taxon>Bacteroidota</taxon>
        <taxon>Chitinophagia</taxon>
        <taxon>Chitinophagales</taxon>
        <taxon>Chitinophagaceae</taxon>
        <taxon>Chitinophaga</taxon>
    </lineage>
</organism>
<keyword evidence="6" id="KW-0560">Oxidoreductase</keyword>
<dbReference type="FunFam" id="3.40.50.720:FF:000022">
    <property type="entry name" value="Cinnamyl alcohol dehydrogenase"/>
    <property type="match status" value="1"/>
</dbReference>
<dbReference type="InterPro" id="IPR029752">
    <property type="entry name" value="D-isomer_DH_CS1"/>
</dbReference>
<evidence type="ECO:0000256" key="8">
    <source>
        <dbReference type="RuleBase" id="RU361277"/>
    </source>
</evidence>
<dbReference type="Proteomes" id="UP000278351">
    <property type="component" value="Unassembled WGS sequence"/>
</dbReference>
<dbReference type="SUPFAM" id="SSF51735">
    <property type="entry name" value="NAD(P)-binding Rossmann-fold domains"/>
    <property type="match status" value="1"/>
</dbReference>
<dbReference type="InterPro" id="IPR013149">
    <property type="entry name" value="ADH-like_C"/>
</dbReference>
<dbReference type="InterPro" id="IPR036291">
    <property type="entry name" value="NAD(P)-bd_dom_sf"/>
</dbReference>
<evidence type="ECO:0000256" key="7">
    <source>
        <dbReference type="ARBA" id="ARBA00024074"/>
    </source>
</evidence>
<evidence type="ECO:0000256" key="1">
    <source>
        <dbReference type="ARBA" id="ARBA00001947"/>
    </source>
</evidence>
<evidence type="ECO:0000256" key="4">
    <source>
        <dbReference type="ARBA" id="ARBA00022833"/>
    </source>
</evidence>
<keyword evidence="4 8" id="KW-0862">Zinc</keyword>
<dbReference type="PROSITE" id="PS00065">
    <property type="entry name" value="D_2_HYDROXYACID_DH_1"/>
    <property type="match status" value="1"/>
</dbReference>
<dbReference type="InterPro" id="IPR047109">
    <property type="entry name" value="CAD-like"/>
</dbReference>
<keyword evidence="5" id="KW-0521">NADP</keyword>
<evidence type="ECO:0000313" key="10">
    <source>
        <dbReference type="EMBL" id="RPE12182.1"/>
    </source>
</evidence>
<dbReference type="Pfam" id="PF08240">
    <property type="entry name" value="ADH_N"/>
    <property type="match status" value="1"/>
</dbReference>
<dbReference type="AlphaFoldDB" id="A0A3N4PU51"/>
<dbReference type="InterPro" id="IPR020843">
    <property type="entry name" value="ER"/>
</dbReference>
<dbReference type="OrthoDB" id="9806940at2"/>
<name>A0A3N4PU51_9BACT</name>
<dbReference type="GO" id="GO:0008270">
    <property type="term" value="F:zinc ion binding"/>
    <property type="evidence" value="ECO:0007669"/>
    <property type="project" value="InterPro"/>
</dbReference>
<comment type="similarity">
    <text evidence="2 8">Belongs to the zinc-containing alcohol dehydrogenase family.</text>
</comment>
<keyword evidence="11" id="KW-1185">Reference proteome</keyword>
<dbReference type="PROSITE" id="PS00059">
    <property type="entry name" value="ADH_ZINC"/>
    <property type="match status" value="1"/>
</dbReference>
<feature type="domain" description="Enoyl reductase (ER)" evidence="9">
    <location>
        <begin position="17"/>
        <end position="336"/>
    </location>
</feature>
<dbReference type="InterPro" id="IPR013154">
    <property type="entry name" value="ADH-like_N"/>
</dbReference>
<dbReference type="EMBL" id="RPDH01000001">
    <property type="protein sequence ID" value="RPE12182.1"/>
    <property type="molecule type" value="Genomic_DNA"/>
</dbReference>
<dbReference type="FunFam" id="3.90.180.10:FF:000018">
    <property type="entry name" value="NAD(P)-dependent alcohol dehydrogenase"/>
    <property type="match status" value="1"/>
</dbReference>
<comment type="cofactor">
    <cofactor evidence="1 8">
        <name>Zn(2+)</name>
        <dbReference type="ChEBI" id="CHEBI:29105"/>
    </cofactor>
</comment>
<dbReference type="InterPro" id="IPR002328">
    <property type="entry name" value="ADH_Zn_CS"/>
</dbReference>
<dbReference type="RefSeq" id="WP_123844633.1">
    <property type="nucleotide sequence ID" value="NZ_RPDH01000001.1"/>
</dbReference>
<evidence type="ECO:0000256" key="3">
    <source>
        <dbReference type="ARBA" id="ARBA00022723"/>
    </source>
</evidence>
<proteinExistence type="inferred from homology"/>
<gene>
    <name evidence="10" type="ORF">EGT74_01080</name>
</gene>
<dbReference type="GO" id="GO:0008106">
    <property type="term" value="F:alcohol dehydrogenase (NADP+) activity"/>
    <property type="evidence" value="ECO:0007669"/>
    <property type="project" value="UniProtKB-EC"/>
</dbReference>
<evidence type="ECO:0000256" key="5">
    <source>
        <dbReference type="ARBA" id="ARBA00022857"/>
    </source>
</evidence>
<comment type="caution">
    <text evidence="10">The sequence shown here is derived from an EMBL/GenBank/DDBJ whole genome shotgun (WGS) entry which is preliminary data.</text>
</comment>
<accession>A0A3N4PU51</accession>
<dbReference type="CDD" id="cd05283">
    <property type="entry name" value="CAD1"/>
    <property type="match status" value="1"/>
</dbReference>
<dbReference type="Gene3D" id="3.90.180.10">
    <property type="entry name" value="Medium-chain alcohol dehydrogenases, catalytic domain"/>
    <property type="match status" value="1"/>
</dbReference>
<dbReference type="Gene3D" id="3.40.50.720">
    <property type="entry name" value="NAD(P)-binding Rossmann-like Domain"/>
    <property type="match status" value="1"/>
</dbReference>
<evidence type="ECO:0000256" key="6">
    <source>
        <dbReference type="ARBA" id="ARBA00023002"/>
    </source>
</evidence>
<protein>
    <recommendedName>
        <fullName evidence="7">alcohol dehydrogenase (NADP(+))</fullName>
        <ecNumber evidence="7">1.1.1.2</ecNumber>
    </recommendedName>
</protein>